<feature type="signal peptide" evidence="1">
    <location>
        <begin position="1"/>
        <end position="16"/>
    </location>
</feature>
<name>A0A1D1UR71_RAMVA</name>
<accession>A0A1D1UR71</accession>
<evidence type="ECO:0000256" key="1">
    <source>
        <dbReference type="SAM" id="SignalP"/>
    </source>
</evidence>
<organism evidence="2 3">
    <name type="scientific">Ramazzottius varieornatus</name>
    <name type="common">Water bear</name>
    <name type="synonym">Tardigrade</name>
    <dbReference type="NCBI Taxonomy" id="947166"/>
    <lineage>
        <taxon>Eukaryota</taxon>
        <taxon>Metazoa</taxon>
        <taxon>Ecdysozoa</taxon>
        <taxon>Tardigrada</taxon>
        <taxon>Eutardigrada</taxon>
        <taxon>Parachela</taxon>
        <taxon>Hypsibioidea</taxon>
        <taxon>Ramazzottiidae</taxon>
        <taxon>Ramazzottius</taxon>
    </lineage>
</organism>
<comment type="caution">
    <text evidence="2">The sequence shown here is derived from an EMBL/GenBank/DDBJ whole genome shotgun (WGS) entry which is preliminary data.</text>
</comment>
<dbReference type="AlphaFoldDB" id="A0A1D1UR71"/>
<protein>
    <submittedName>
        <fullName evidence="2">Uncharacterized protein</fullName>
    </submittedName>
</protein>
<gene>
    <name evidence="2" type="primary">RvY_04302-1</name>
    <name evidence="2" type="synonym">RvY_04302.1</name>
    <name evidence="2" type="ORF">RvY_04302</name>
</gene>
<evidence type="ECO:0000313" key="2">
    <source>
        <dbReference type="EMBL" id="GAU92189.1"/>
    </source>
</evidence>
<keyword evidence="1" id="KW-0732">Signal</keyword>
<dbReference type="Proteomes" id="UP000186922">
    <property type="component" value="Unassembled WGS sequence"/>
</dbReference>
<dbReference type="EMBL" id="BDGG01000002">
    <property type="protein sequence ID" value="GAU92189.1"/>
    <property type="molecule type" value="Genomic_DNA"/>
</dbReference>
<keyword evidence="3" id="KW-1185">Reference proteome</keyword>
<sequence>MSSALASVILFHKASSILIICDKQKAVVTITERGDHAQMTFPGTDHKKEYDFTIGRGGTFTYDSTEFK</sequence>
<reference evidence="2 3" key="1">
    <citation type="journal article" date="2016" name="Nat. Commun.">
        <title>Extremotolerant tardigrade genome and improved radiotolerance of human cultured cells by tardigrade-unique protein.</title>
        <authorList>
            <person name="Hashimoto T."/>
            <person name="Horikawa D.D."/>
            <person name="Saito Y."/>
            <person name="Kuwahara H."/>
            <person name="Kozuka-Hata H."/>
            <person name="Shin-I T."/>
            <person name="Minakuchi Y."/>
            <person name="Ohishi K."/>
            <person name="Motoyama A."/>
            <person name="Aizu T."/>
            <person name="Enomoto A."/>
            <person name="Kondo K."/>
            <person name="Tanaka S."/>
            <person name="Hara Y."/>
            <person name="Koshikawa S."/>
            <person name="Sagara H."/>
            <person name="Miura T."/>
            <person name="Yokobori S."/>
            <person name="Miyagawa K."/>
            <person name="Suzuki Y."/>
            <person name="Kubo T."/>
            <person name="Oyama M."/>
            <person name="Kohara Y."/>
            <person name="Fujiyama A."/>
            <person name="Arakawa K."/>
            <person name="Katayama T."/>
            <person name="Toyoda A."/>
            <person name="Kunieda T."/>
        </authorList>
    </citation>
    <scope>NUCLEOTIDE SEQUENCE [LARGE SCALE GENOMIC DNA]</scope>
    <source>
        <strain evidence="2 3">YOKOZUNA-1</strain>
    </source>
</reference>
<evidence type="ECO:0000313" key="3">
    <source>
        <dbReference type="Proteomes" id="UP000186922"/>
    </source>
</evidence>
<feature type="chain" id="PRO_5008897528" evidence="1">
    <location>
        <begin position="17"/>
        <end position="68"/>
    </location>
</feature>
<proteinExistence type="predicted"/>